<evidence type="ECO:0000313" key="3">
    <source>
        <dbReference type="Proteomes" id="UP000185779"/>
    </source>
</evidence>
<dbReference type="STRING" id="1839936.SBU_000757"/>
<gene>
    <name evidence="1" type="ORF">ENI32_06895</name>
    <name evidence="2" type="ORF">SBU_000757</name>
</gene>
<comment type="caution">
    <text evidence="2">The sequence shown here is derived from an EMBL/GenBank/DDBJ whole genome shotgun (WGS) entry which is preliminary data.</text>
</comment>
<evidence type="ECO:0000313" key="2">
    <source>
        <dbReference type="EMBL" id="OFV66215.1"/>
    </source>
</evidence>
<dbReference type="Proteomes" id="UP000185779">
    <property type="component" value="Unassembled WGS sequence"/>
</dbReference>
<evidence type="ECO:0000313" key="1">
    <source>
        <dbReference type="EMBL" id="HEC57585.1"/>
    </source>
</evidence>
<dbReference type="Proteomes" id="UP000885936">
    <property type="component" value="Unassembled WGS sequence"/>
</dbReference>
<name>A0A1F2P507_9EURY</name>
<accession>A0A1F2P507</accession>
<organism evidence="2 3">
    <name type="scientific">Candidatus Syntropharchaeum butanivorans</name>
    <dbReference type="NCBI Taxonomy" id="1839936"/>
    <lineage>
        <taxon>Archaea</taxon>
        <taxon>Methanobacteriati</taxon>
        <taxon>Methanobacteriota</taxon>
        <taxon>Stenosarchaea group</taxon>
        <taxon>Methanomicrobia</taxon>
        <taxon>Methanosarcinales</taxon>
        <taxon>ANME-2 cluster</taxon>
        <taxon>Candidatus Syntropharchaeum</taxon>
    </lineage>
</organism>
<proteinExistence type="predicted"/>
<dbReference type="EMBL" id="DRIE01000111">
    <property type="protein sequence ID" value="HEC57585.1"/>
    <property type="molecule type" value="Genomic_DNA"/>
</dbReference>
<dbReference type="EMBL" id="LYOR01000003">
    <property type="protein sequence ID" value="OFV66215.1"/>
    <property type="molecule type" value="Genomic_DNA"/>
</dbReference>
<sequence>MNEIELRATKKLIKLYEEMLTLIQEENTRMKRIYREMIELVEGAEVPKPPEEREEVKDLIQKVMMLKEIIGV</sequence>
<reference evidence="1" key="2">
    <citation type="journal article" date="2020" name="mSystems">
        <title>Genome- and Community-Level Interaction Insights into Carbon Utilization and Element Cycling Functions of Hydrothermarchaeota in Hydrothermal Sediment.</title>
        <authorList>
            <person name="Zhou Z."/>
            <person name="Liu Y."/>
            <person name="Xu W."/>
            <person name="Pan J."/>
            <person name="Luo Z.H."/>
            <person name="Li M."/>
        </authorList>
    </citation>
    <scope>NUCLEOTIDE SEQUENCE [LARGE SCALE GENOMIC DNA]</scope>
    <source>
        <strain evidence="1">HyVt-386</strain>
    </source>
</reference>
<protein>
    <submittedName>
        <fullName evidence="2">Uncharacterized protein</fullName>
    </submittedName>
</protein>
<dbReference type="AlphaFoldDB" id="A0A1F2P507"/>
<keyword evidence="3" id="KW-1185">Reference proteome</keyword>
<reference evidence="2 3" key="1">
    <citation type="submission" date="2016-05" db="EMBL/GenBank/DDBJ databases">
        <title>Microbial consortia oxidize butane by reversing methanogenesis.</title>
        <authorList>
            <person name="Laso-Perez R."/>
            <person name="Richter M."/>
            <person name="Wegener G."/>
            <person name="Musat F."/>
        </authorList>
    </citation>
    <scope>NUCLEOTIDE SEQUENCE [LARGE SCALE GENOMIC DNA]</scope>
    <source>
        <strain evidence="2">BOX1</strain>
    </source>
</reference>